<gene>
    <name evidence="1" type="ORF">LCGC14_2604140</name>
</gene>
<dbReference type="SUPFAM" id="SSF109755">
    <property type="entry name" value="PhoU-like"/>
    <property type="match status" value="1"/>
</dbReference>
<evidence type="ECO:0008006" key="2">
    <source>
        <dbReference type="Google" id="ProtNLM"/>
    </source>
</evidence>
<protein>
    <recommendedName>
        <fullName evidence="2">PhoU domain-containing protein</fullName>
    </recommendedName>
</protein>
<dbReference type="InterPro" id="IPR038078">
    <property type="entry name" value="PhoU-like_sf"/>
</dbReference>
<accession>A0A0F9D0K2</accession>
<sequence>MVSPDKIKNDTLGMINHTKEMLEMIYEGFRKHNLSSIGKVEEVEEKLYKDSECLLKSILRERSNEDIKHFIPLPENFDRVGKGLNKLFNATKKKIREDALFSDKSVKEAYKLFDETLVLLKSVSNCISTSNGDLAKHMDENGKRLCELADEYATFHEERLIAGVCMPKSAPIYLDILESFRSVVWNVRKILQEFFVKLK</sequence>
<evidence type="ECO:0000313" key="1">
    <source>
        <dbReference type="EMBL" id="KKL05628.1"/>
    </source>
</evidence>
<name>A0A0F9D0K2_9ZZZZ</name>
<reference evidence="1" key="1">
    <citation type="journal article" date="2015" name="Nature">
        <title>Complex archaea that bridge the gap between prokaryotes and eukaryotes.</title>
        <authorList>
            <person name="Spang A."/>
            <person name="Saw J.H."/>
            <person name="Jorgensen S.L."/>
            <person name="Zaremba-Niedzwiedzka K."/>
            <person name="Martijn J."/>
            <person name="Lind A.E."/>
            <person name="van Eijk R."/>
            <person name="Schleper C."/>
            <person name="Guy L."/>
            <person name="Ettema T.J."/>
        </authorList>
    </citation>
    <scope>NUCLEOTIDE SEQUENCE</scope>
</reference>
<dbReference type="Gene3D" id="1.20.58.220">
    <property type="entry name" value="Phosphate transport system protein phou homolog 2, domain 2"/>
    <property type="match status" value="1"/>
</dbReference>
<comment type="caution">
    <text evidence="1">The sequence shown here is derived from an EMBL/GenBank/DDBJ whole genome shotgun (WGS) entry which is preliminary data.</text>
</comment>
<organism evidence="1">
    <name type="scientific">marine sediment metagenome</name>
    <dbReference type="NCBI Taxonomy" id="412755"/>
    <lineage>
        <taxon>unclassified sequences</taxon>
        <taxon>metagenomes</taxon>
        <taxon>ecological metagenomes</taxon>
    </lineage>
</organism>
<dbReference type="EMBL" id="LAZR01044034">
    <property type="protein sequence ID" value="KKL05628.1"/>
    <property type="molecule type" value="Genomic_DNA"/>
</dbReference>
<dbReference type="AlphaFoldDB" id="A0A0F9D0K2"/>
<proteinExistence type="predicted"/>